<dbReference type="Proteomes" id="UP000718564">
    <property type="component" value="Unassembled WGS sequence"/>
</dbReference>
<evidence type="ECO:0000313" key="3">
    <source>
        <dbReference type="Proteomes" id="UP000718564"/>
    </source>
</evidence>
<dbReference type="Gene3D" id="3.40.50.2000">
    <property type="entry name" value="Glycogen Phosphorylase B"/>
    <property type="match status" value="1"/>
</dbReference>
<reference evidence="2 3" key="1">
    <citation type="submission" date="2018-06" db="EMBL/GenBank/DDBJ databases">
        <title>Comparative genomics of Brasilonema spp. strains.</title>
        <authorList>
            <person name="Alvarenga D.O."/>
            <person name="Fiore M.F."/>
            <person name="Varani A.M."/>
        </authorList>
    </citation>
    <scope>NUCLEOTIDE SEQUENCE [LARGE SCALE GENOMIC DNA]</scope>
    <source>
        <strain evidence="2 3">SPC951</strain>
    </source>
</reference>
<dbReference type="InterPro" id="IPR004276">
    <property type="entry name" value="GlycoTrans_28_N"/>
</dbReference>
<dbReference type="EMBL" id="QMEB01000171">
    <property type="protein sequence ID" value="NMG21538.1"/>
    <property type="molecule type" value="Genomic_DNA"/>
</dbReference>
<keyword evidence="3" id="KW-1185">Reference proteome</keyword>
<comment type="caution">
    <text evidence="2">The sequence shown here is derived from an EMBL/GenBank/DDBJ whole genome shotgun (WGS) entry which is preliminary data.</text>
</comment>
<proteinExistence type="predicted"/>
<name>A0ABX1PAQ0_9CYAN</name>
<accession>A0ABX1PAQ0</accession>
<evidence type="ECO:0000259" key="1">
    <source>
        <dbReference type="Pfam" id="PF03033"/>
    </source>
</evidence>
<gene>
    <name evidence="2" type="ORF">DP116_19625</name>
</gene>
<feature type="domain" description="Glycosyltransferase family 28 N-terminal" evidence="1">
    <location>
        <begin position="11"/>
        <end position="92"/>
    </location>
</feature>
<organism evidence="2 3">
    <name type="scientific">Brasilonema bromeliae SPC951</name>
    <dbReference type="NCBI Taxonomy" id="385972"/>
    <lineage>
        <taxon>Bacteria</taxon>
        <taxon>Bacillati</taxon>
        <taxon>Cyanobacteriota</taxon>
        <taxon>Cyanophyceae</taxon>
        <taxon>Nostocales</taxon>
        <taxon>Scytonemataceae</taxon>
        <taxon>Brasilonema</taxon>
        <taxon>Bromeliae group (in: Brasilonema)</taxon>
    </lineage>
</organism>
<dbReference type="SUPFAM" id="SSF53756">
    <property type="entry name" value="UDP-Glycosyltransferase/glycogen phosphorylase"/>
    <property type="match status" value="1"/>
</dbReference>
<dbReference type="Pfam" id="PF03033">
    <property type="entry name" value="Glyco_transf_28"/>
    <property type="match status" value="1"/>
</dbReference>
<evidence type="ECO:0000313" key="2">
    <source>
        <dbReference type="EMBL" id="NMG21538.1"/>
    </source>
</evidence>
<sequence>MTRFLIGTIAATGHVNPALPIAQKLVESGHEVWWYTGIGFKDKIEATGAHHVPIRTGIDLTDSSTIPQSWLEQKDALKGLDQFKFYLKHGFIDSAVTQLEDLIQILREYPAQVLLCDVFFLGMSWLHEKTDLPWAAL</sequence>
<protein>
    <recommendedName>
        <fullName evidence="1">Glycosyltransferase family 28 N-terminal domain-containing protein</fullName>
    </recommendedName>
</protein>
<dbReference type="RefSeq" id="WP_169156769.1">
    <property type="nucleotide sequence ID" value="NZ_CAWPJE010000165.1"/>
</dbReference>